<organism evidence="5">
    <name type="scientific">Singulisphaera sp. Ch08</name>
    <dbReference type="NCBI Taxonomy" id="3120278"/>
    <lineage>
        <taxon>Bacteria</taxon>
        <taxon>Pseudomonadati</taxon>
        <taxon>Planctomycetota</taxon>
        <taxon>Planctomycetia</taxon>
        <taxon>Isosphaerales</taxon>
        <taxon>Isosphaeraceae</taxon>
        <taxon>Singulisphaera</taxon>
    </lineage>
</organism>
<dbReference type="PANTHER" id="PTHR10242:SF4">
    <property type="entry name" value="OS07G0657600 PROTEIN"/>
    <property type="match status" value="1"/>
</dbReference>
<dbReference type="PANTHER" id="PTHR10242">
    <property type="entry name" value="8-OXOGUANINE DNA GLYCOSYLASE"/>
    <property type="match status" value="1"/>
</dbReference>
<dbReference type="InterPro" id="IPR003265">
    <property type="entry name" value="HhH-GPD_domain"/>
</dbReference>
<dbReference type="InterPro" id="IPR011257">
    <property type="entry name" value="DNA_glycosylase"/>
</dbReference>
<name>A0AAU7CMC0_9BACT</name>
<dbReference type="AlphaFoldDB" id="A0AAU7CMC0"/>
<feature type="domain" description="HhH-GPD" evidence="4">
    <location>
        <begin position="136"/>
        <end position="294"/>
    </location>
</feature>
<sequence length="308" mass="34380">MATILIPVPAGFRFIPTVFSHGWYQLPPFSYDHERQGLTRIHQFRDGGVARLRIGQGENEGAIEVTVEAGAKGRLVRERREEVVRVVGTCLNLGRDLAPFYRSTRGRPDYRWVETMGAGRMLVSPTVWEDMAKTLLTTNTTWGATVQMCRRLATLGEPFGEGEHSFPTPERVASLSVDALNEHVRAGYRSAYLSQLARAIVEQGLDLESWREPGSSSDDLFRRIRGLKGFGEYAAGSMCRLLGAFDRLGLDSSCRASFRERNGGELASDKQIALYYEPFGEWCGLALWMDVMKSHLAEYAGAPSHRQG</sequence>
<gene>
    <name evidence="5" type="ORF">V5E97_10430</name>
</gene>
<accession>A0AAU7CMC0</accession>
<evidence type="ECO:0000256" key="3">
    <source>
        <dbReference type="ARBA" id="ARBA00044632"/>
    </source>
</evidence>
<reference evidence="5" key="1">
    <citation type="submission" date="2024-05" db="EMBL/GenBank/DDBJ databases">
        <title>Planctomycetes of the genus Singulisphaera possess chitinolytic capabilities.</title>
        <authorList>
            <person name="Ivanova A."/>
        </authorList>
    </citation>
    <scope>NUCLEOTIDE SEQUENCE</scope>
    <source>
        <strain evidence="5">Ch08T</strain>
    </source>
</reference>
<dbReference type="InterPro" id="IPR052054">
    <property type="entry name" value="Oxidative_DNA_repair_enzyme"/>
</dbReference>
<dbReference type="EC" id="4.2.99.18" evidence="2"/>
<dbReference type="Gene3D" id="1.10.340.30">
    <property type="entry name" value="Hypothetical protein, domain 2"/>
    <property type="match status" value="1"/>
</dbReference>
<proteinExistence type="inferred from homology"/>
<dbReference type="SUPFAM" id="SSF48150">
    <property type="entry name" value="DNA-glycosylase"/>
    <property type="match status" value="1"/>
</dbReference>
<dbReference type="GO" id="GO:0034039">
    <property type="term" value="F:8-oxo-7,8-dihydroguanine DNA N-glycosylase activity"/>
    <property type="evidence" value="ECO:0007669"/>
    <property type="project" value="TreeGrafter"/>
</dbReference>
<evidence type="ECO:0000256" key="1">
    <source>
        <dbReference type="ARBA" id="ARBA00010679"/>
    </source>
</evidence>
<dbReference type="GO" id="GO:0006285">
    <property type="term" value="P:base-excision repair, AP site formation"/>
    <property type="evidence" value="ECO:0007669"/>
    <property type="project" value="TreeGrafter"/>
</dbReference>
<evidence type="ECO:0000256" key="2">
    <source>
        <dbReference type="ARBA" id="ARBA00012720"/>
    </source>
</evidence>
<comment type="catalytic activity">
    <reaction evidence="3">
        <text>2'-deoxyribonucleotide-(2'-deoxyribose 5'-phosphate)-2'-deoxyribonucleotide-DNA = a 3'-end 2'-deoxyribonucleotide-(2,3-dehydro-2,3-deoxyribose 5'-phosphate)-DNA + a 5'-end 5'-phospho-2'-deoxyribonucleoside-DNA + H(+)</text>
        <dbReference type="Rhea" id="RHEA:66592"/>
        <dbReference type="Rhea" id="RHEA-COMP:13180"/>
        <dbReference type="Rhea" id="RHEA-COMP:16897"/>
        <dbReference type="Rhea" id="RHEA-COMP:17067"/>
        <dbReference type="ChEBI" id="CHEBI:15378"/>
        <dbReference type="ChEBI" id="CHEBI:136412"/>
        <dbReference type="ChEBI" id="CHEBI:157695"/>
        <dbReference type="ChEBI" id="CHEBI:167181"/>
        <dbReference type="EC" id="4.2.99.18"/>
    </reaction>
</comment>
<dbReference type="GO" id="GO:0140078">
    <property type="term" value="F:class I DNA-(apurinic or apyrimidinic site) endonuclease activity"/>
    <property type="evidence" value="ECO:0007669"/>
    <property type="project" value="UniProtKB-EC"/>
</dbReference>
<protein>
    <recommendedName>
        <fullName evidence="2">DNA-(apurinic or apyrimidinic site) lyase</fullName>
        <ecNumber evidence="2">4.2.99.18</ecNumber>
    </recommendedName>
</protein>
<evidence type="ECO:0000259" key="4">
    <source>
        <dbReference type="SMART" id="SM00478"/>
    </source>
</evidence>
<dbReference type="SMART" id="SM00478">
    <property type="entry name" value="ENDO3c"/>
    <property type="match status" value="1"/>
</dbReference>
<evidence type="ECO:0000313" key="5">
    <source>
        <dbReference type="EMBL" id="XBH06430.1"/>
    </source>
</evidence>
<dbReference type="EMBL" id="CP155447">
    <property type="protein sequence ID" value="XBH06430.1"/>
    <property type="molecule type" value="Genomic_DNA"/>
</dbReference>
<dbReference type="RefSeq" id="WP_406699281.1">
    <property type="nucleotide sequence ID" value="NZ_CP155447.1"/>
</dbReference>
<comment type="similarity">
    <text evidence="1">Belongs to the type-1 OGG1 family.</text>
</comment>